<keyword evidence="3" id="KW-0862">Zinc</keyword>
<dbReference type="AlphaFoldDB" id="A0AAV6G743"/>
<keyword evidence="2 4" id="KW-0863">Zinc-finger</keyword>
<dbReference type="PANTHER" id="PTHR24103">
    <property type="entry name" value="E3 UBIQUITIN-PROTEIN LIGASE TRIM"/>
    <property type="match status" value="1"/>
</dbReference>
<name>A0AAV6G743_9TELE</name>
<dbReference type="PROSITE" id="PS50119">
    <property type="entry name" value="ZF_BBOX"/>
    <property type="match status" value="1"/>
</dbReference>
<dbReference type="InterPro" id="IPR050143">
    <property type="entry name" value="TRIM/RBCC"/>
</dbReference>
<evidence type="ECO:0000259" key="7">
    <source>
        <dbReference type="PROSITE" id="PS50119"/>
    </source>
</evidence>
<dbReference type="InterPro" id="IPR001870">
    <property type="entry name" value="B30.2/SPRY"/>
</dbReference>
<dbReference type="SMART" id="SM00449">
    <property type="entry name" value="SPRY"/>
    <property type="match status" value="1"/>
</dbReference>
<keyword evidence="1" id="KW-0479">Metal-binding</keyword>
<dbReference type="PROSITE" id="PS00518">
    <property type="entry name" value="ZF_RING_1"/>
    <property type="match status" value="1"/>
</dbReference>
<dbReference type="GO" id="GO:0008270">
    <property type="term" value="F:zinc ion binding"/>
    <property type="evidence" value="ECO:0007669"/>
    <property type="project" value="UniProtKB-KW"/>
</dbReference>
<feature type="domain" description="B30.2/SPRY" evidence="8">
    <location>
        <begin position="275"/>
        <end position="467"/>
    </location>
</feature>
<dbReference type="CDD" id="cd12893">
    <property type="entry name" value="SPRY_PRY_TRIM35"/>
    <property type="match status" value="1"/>
</dbReference>
<dbReference type="Gene3D" id="3.30.160.60">
    <property type="entry name" value="Classic Zinc Finger"/>
    <property type="match status" value="1"/>
</dbReference>
<sequence>MADPDDISDRPSALEEDLTCPICRSLFQNPVLLSCTHSFCKDCLDQAWKGKTRKECPVCRTNCIAEPIINRALKAACESFQKGCRVPGLGKLVCGMHNREFVLFCVKDEAPVCVECLNLHPGHDLLPLDQGVPVCKGELNVKVSILEEKVESFKRIKKRYLDTIAFIQNQSETAEKLIRQEVERLREILKKDEEARVLALKKEEEQKKQAIKEKVAILDKDLKDLKDLIDDTRKEMGGEDLDLLLNFNKLKHSAKWTDEGPQRDQAELIHVAKHTGSVGYKIWEKMLSQVECLPVIMDPNTISPWLSITPEFNSVKENKERQAFPDNLERFDPCVFVLGSEGFGAGRHRWDVYVGDNPKWILGVCKESVARKRKFTVTTNSGVWTIGLSKGVYSALTTPRTELKVDRRPETIRVKLNMDKGQVSFWDAGNGCHLLTYTDKFPNRVYPLFGPGLHSTPMAIKPSKVTIHQQ</sequence>
<feature type="coiled-coil region" evidence="5">
    <location>
        <begin position="175"/>
        <end position="235"/>
    </location>
</feature>
<dbReference type="InterPro" id="IPR017907">
    <property type="entry name" value="Znf_RING_CS"/>
</dbReference>
<dbReference type="Pfam" id="PF00622">
    <property type="entry name" value="SPRY"/>
    <property type="match status" value="1"/>
</dbReference>
<dbReference type="FunFam" id="2.60.120.920:FF:000004">
    <property type="entry name" value="Butyrophilin subfamily 1 member A1"/>
    <property type="match status" value="1"/>
</dbReference>
<dbReference type="PROSITE" id="PS50188">
    <property type="entry name" value="B302_SPRY"/>
    <property type="match status" value="1"/>
</dbReference>
<dbReference type="InterPro" id="IPR006574">
    <property type="entry name" value="PRY"/>
</dbReference>
<gene>
    <name evidence="9" type="ORF">AALO_G00174140</name>
</gene>
<protein>
    <recommendedName>
        <fullName evidence="11">Zinc-binding protein A33-like</fullName>
    </recommendedName>
</protein>
<keyword evidence="10" id="KW-1185">Reference proteome</keyword>
<dbReference type="Proteomes" id="UP000823561">
    <property type="component" value="Chromosome 13"/>
</dbReference>
<dbReference type="SUPFAM" id="SSF57845">
    <property type="entry name" value="B-box zinc-binding domain"/>
    <property type="match status" value="1"/>
</dbReference>
<evidence type="ECO:0000259" key="8">
    <source>
        <dbReference type="PROSITE" id="PS50188"/>
    </source>
</evidence>
<keyword evidence="5" id="KW-0175">Coiled coil</keyword>
<dbReference type="Pfam" id="PF13765">
    <property type="entry name" value="PRY"/>
    <property type="match status" value="1"/>
</dbReference>
<dbReference type="InterPro" id="IPR013320">
    <property type="entry name" value="ConA-like_dom_sf"/>
</dbReference>
<feature type="domain" description="RING-type" evidence="6">
    <location>
        <begin position="20"/>
        <end position="60"/>
    </location>
</feature>
<dbReference type="Gene3D" id="2.60.120.920">
    <property type="match status" value="1"/>
</dbReference>
<dbReference type="SUPFAM" id="SSF57850">
    <property type="entry name" value="RING/U-box"/>
    <property type="match status" value="1"/>
</dbReference>
<dbReference type="SMART" id="SM00589">
    <property type="entry name" value="PRY"/>
    <property type="match status" value="1"/>
</dbReference>
<evidence type="ECO:0000256" key="5">
    <source>
        <dbReference type="SAM" id="Coils"/>
    </source>
</evidence>
<dbReference type="Gene3D" id="3.30.40.10">
    <property type="entry name" value="Zinc/RING finger domain, C3HC4 (zinc finger)"/>
    <property type="match status" value="1"/>
</dbReference>
<evidence type="ECO:0000256" key="4">
    <source>
        <dbReference type="PROSITE-ProRule" id="PRU00024"/>
    </source>
</evidence>
<comment type="caution">
    <text evidence="9">The sequence shown here is derived from an EMBL/GenBank/DDBJ whole genome shotgun (WGS) entry which is preliminary data.</text>
</comment>
<dbReference type="SMART" id="SM00336">
    <property type="entry name" value="BBOX"/>
    <property type="match status" value="1"/>
</dbReference>
<evidence type="ECO:0000256" key="2">
    <source>
        <dbReference type="ARBA" id="ARBA00022771"/>
    </source>
</evidence>
<proteinExistence type="predicted"/>
<reference evidence="9" key="1">
    <citation type="submission" date="2020-10" db="EMBL/GenBank/DDBJ databases">
        <title>Chromosome-scale genome assembly of the Allis shad, Alosa alosa.</title>
        <authorList>
            <person name="Margot Z."/>
            <person name="Christophe K."/>
            <person name="Cabau C."/>
            <person name="Louis A."/>
            <person name="Berthelot C."/>
            <person name="Parey E."/>
            <person name="Roest Crollius H."/>
            <person name="Montfort J."/>
            <person name="Robinson-Rechavi M."/>
            <person name="Bucao C."/>
            <person name="Bouchez O."/>
            <person name="Gislard M."/>
            <person name="Lluch J."/>
            <person name="Milhes M."/>
            <person name="Lampietro C."/>
            <person name="Lopez Roques C."/>
            <person name="Donnadieu C."/>
            <person name="Braasch I."/>
            <person name="Desvignes T."/>
            <person name="Postlethwait J."/>
            <person name="Bobe J."/>
            <person name="Guiguen Y."/>
        </authorList>
    </citation>
    <scope>NUCLEOTIDE SEQUENCE</scope>
    <source>
        <strain evidence="9">M-15738</strain>
        <tissue evidence="9">Blood</tissue>
    </source>
</reference>
<evidence type="ECO:0000256" key="1">
    <source>
        <dbReference type="ARBA" id="ARBA00022723"/>
    </source>
</evidence>
<dbReference type="PRINTS" id="PR01407">
    <property type="entry name" value="BUTYPHLNCDUF"/>
</dbReference>
<dbReference type="InterPro" id="IPR003879">
    <property type="entry name" value="Butyrophylin_SPRY"/>
</dbReference>
<feature type="domain" description="B box-type" evidence="7">
    <location>
        <begin position="89"/>
        <end position="128"/>
    </location>
</feature>
<dbReference type="SMART" id="SM00184">
    <property type="entry name" value="RING"/>
    <property type="match status" value="1"/>
</dbReference>
<dbReference type="InterPro" id="IPR003877">
    <property type="entry name" value="SPRY_dom"/>
</dbReference>
<dbReference type="InterPro" id="IPR000315">
    <property type="entry name" value="Znf_B-box"/>
</dbReference>
<dbReference type="PROSITE" id="PS50089">
    <property type="entry name" value="ZF_RING_2"/>
    <property type="match status" value="1"/>
</dbReference>
<dbReference type="InterPro" id="IPR043136">
    <property type="entry name" value="B30.2/SPRY_sf"/>
</dbReference>
<dbReference type="EMBL" id="JADWDJ010000013">
    <property type="protein sequence ID" value="KAG5270948.1"/>
    <property type="molecule type" value="Genomic_DNA"/>
</dbReference>
<dbReference type="InterPro" id="IPR013083">
    <property type="entry name" value="Znf_RING/FYVE/PHD"/>
</dbReference>
<evidence type="ECO:0000313" key="9">
    <source>
        <dbReference type="EMBL" id="KAG5270948.1"/>
    </source>
</evidence>
<dbReference type="Pfam" id="PF13445">
    <property type="entry name" value="zf-RING_UBOX"/>
    <property type="match status" value="1"/>
</dbReference>
<accession>A0AAV6G743</accession>
<evidence type="ECO:0000256" key="3">
    <source>
        <dbReference type="ARBA" id="ARBA00022833"/>
    </source>
</evidence>
<evidence type="ECO:0008006" key="11">
    <source>
        <dbReference type="Google" id="ProtNLM"/>
    </source>
</evidence>
<dbReference type="InterPro" id="IPR001841">
    <property type="entry name" value="Znf_RING"/>
</dbReference>
<organism evidence="9 10">
    <name type="scientific">Alosa alosa</name>
    <name type="common">allis shad</name>
    <dbReference type="NCBI Taxonomy" id="278164"/>
    <lineage>
        <taxon>Eukaryota</taxon>
        <taxon>Metazoa</taxon>
        <taxon>Chordata</taxon>
        <taxon>Craniata</taxon>
        <taxon>Vertebrata</taxon>
        <taxon>Euteleostomi</taxon>
        <taxon>Actinopterygii</taxon>
        <taxon>Neopterygii</taxon>
        <taxon>Teleostei</taxon>
        <taxon>Clupei</taxon>
        <taxon>Clupeiformes</taxon>
        <taxon>Clupeoidei</taxon>
        <taxon>Clupeidae</taxon>
        <taxon>Alosa</taxon>
    </lineage>
</organism>
<evidence type="ECO:0000259" key="6">
    <source>
        <dbReference type="PROSITE" id="PS50089"/>
    </source>
</evidence>
<dbReference type="InterPro" id="IPR027370">
    <property type="entry name" value="Znf-RING_euk"/>
</dbReference>
<dbReference type="Pfam" id="PF00643">
    <property type="entry name" value="zf-B_box"/>
    <property type="match status" value="1"/>
</dbReference>
<evidence type="ECO:0000313" key="10">
    <source>
        <dbReference type="Proteomes" id="UP000823561"/>
    </source>
</evidence>
<dbReference type="SUPFAM" id="SSF49899">
    <property type="entry name" value="Concanavalin A-like lectins/glucanases"/>
    <property type="match status" value="1"/>
</dbReference>